<dbReference type="Pfam" id="PF13527">
    <property type="entry name" value="Acetyltransf_9"/>
    <property type="match status" value="1"/>
</dbReference>
<dbReference type="InterPro" id="IPR036527">
    <property type="entry name" value="SCP2_sterol-bd_dom_sf"/>
</dbReference>
<comment type="caution">
    <text evidence="2">The sequence shown here is derived from an EMBL/GenBank/DDBJ whole genome shotgun (WGS) entry which is preliminary data.</text>
</comment>
<organism evidence="2 3">
    <name type="scientific">Virgibacillus tibetensis</name>
    <dbReference type="NCBI Taxonomy" id="3042313"/>
    <lineage>
        <taxon>Bacteria</taxon>
        <taxon>Bacillati</taxon>
        <taxon>Bacillota</taxon>
        <taxon>Bacilli</taxon>
        <taxon>Bacillales</taxon>
        <taxon>Bacillaceae</taxon>
        <taxon>Virgibacillus</taxon>
    </lineage>
</organism>
<dbReference type="InterPro" id="IPR000182">
    <property type="entry name" value="GNAT_dom"/>
</dbReference>
<dbReference type="GO" id="GO:0016746">
    <property type="term" value="F:acyltransferase activity"/>
    <property type="evidence" value="ECO:0007669"/>
    <property type="project" value="UniProtKB-KW"/>
</dbReference>
<evidence type="ECO:0000259" key="1">
    <source>
        <dbReference type="PROSITE" id="PS51186"/>
    </source>
</evidence>
<evidence type="ECO:0000313" key="2">
    <source>
        <dbReference type="EMBL" id="MEC5425989.1"/>
    </source>
</evidence>
<dbReference type="Gene3D" id="3.30.1050.10">
    <property type="entry name" value="SCP2 sterol-binding domain"/>
    <property type="match status" value="1"/>
</dbReference>
<dbReference type="PROSITE" id="PS51186">
    <property type="entry name" value="GNAT"/>
    <property type="match status" value="1"/>
</dbReference>
<dbReference type="PANTHER" id="PTHR37817">
    <property type="entry name" value="N-ACETYLTRANSFERASE EIS"/>
    <property type="match status" value="1"/>
</dbReference>
<keyword evidence="3" id="KW-1185">Reference proteome</keyword>
<name>A0ABU6KN10_9BACI</name>
<proteinExistence type="predicted"/>
<dbReference type="InterPro" id="IPR025559">
    <property type="entry name" value="Eis_dom"/>
</dbReference>
<dbReference type="InterPro" id="IPR041380">
    <property type="entry name" value="Acetyltransf_17"/>
</dbReference>
<dbReference type="EMBL" id="JARZFX010000025">
    <property type="protein sequence ID" value="MEC5425989.1"/>
    <property type="molecule type" value="Genomic_DNA"/>
</dbReference>
<keyword evidence="2" id="KW-0808">Transferase</keyword>
<dbReference type="EC" id="2.3.1.-" evidence="2"/>
<dbReference type="InterPro" id="IPR016181">
    <property type="entry name" value="Acyl_CoA_acyltransferase"/>
</dbReference>
<dbReference type="InterPro" id="IPR051554">
    <property type="entry name" value="Acetyltransferase_Eis"/>
</dbReference>
<dbReference type="Pfam" id="PF17668">
    <property type="entry name" value="Acetyltransf_17"/>
    <property type="match status" value="1"/>
</dbReference>
<feature type="domain" description="N-acetyltransferase" evidence="1">
    <location>
        <begin position="9"/>
        <end position="156"/>
    </location>
</feature>
<dbReference type="Proteomes" id="UP001335737">
    <property type="component" value="Unassembled WGS sequence"/>
</dbReference>
<dbReference type="Pfam" id="PF13530">
    <property type="entry name" value="SCP2_2"/>
    <property type="match status" value="1"/>
</dbReference>
<dbReference type="PANTHER" id="PTHR37817:SF1">
    <property type="entry name" value="N-ACETYLTRANSFERASE EIS"/>
    <property type="match status" value="1"/>
</dbReference>
<dbReference type="SUPFAM" id="SSF55718">
    <property type="entry name" value="SCP-like"/>
    <property type="match status" value="1"/>
</dbReference>
<dbReference type="CDD" id="cd04301">
    <property type="entry name" value="NAT_SF"/>
    <property type="match status" value="1"/>
</dbReference>
<dbReference type="RefSeq" id="WP_327609522.1">
    <property type="nucleotide sequence ID" value="NZ_JARZFX010000025.1"/>
</dbReference>
<dbReference type="Gene3D" id="3.40.630.30">
    <property type="match status" value="2"/>
</dbReference>
<reference evidence="2 3" key="1">
    <citation type="journal article" date="2024" name="Int. J. Syst. Evol. Microbiol.">
        <title>Virgibacillus tibetensis sp. nov., isolated from salt lake on the Tibetan Plateau of China.</title>
        <authorList>
            <person name="Phurbu D."/>
            <person name="Liu Z.-X."/>
            <person name="Wang R."/>
            <person name="Zheng Y.-Y."/>
            <person name="Liu H.-C."/>
            <person name="Zhou Y.-G."/>
            <person name="Yu Y.-J."/>
            <person name="Li A.-H."/>
        </authorList>
    </citation>
    <scope>NUCLEOTIDE SEQUENCE [LARGE SCALE GENOMIC DNA]</scope>
    <source>
        <strain evidence="2 3">C22-A2</strain>
    </source>
</reference>
<protein>
    <submittedName>
        <fullName evidence="2">GNAT family N-acetyltransferase</fullName>
        <ecNumber evidence="2">2.3.1.-</ecNumber>
    </submittedName>
</protein>
<sequence length="404" mass="46944">MDRPLNGGITIKSIKKLTVKKDYEAIFSLSQFAFQYELTEAELTKKCEEAERHTIWGWMDADKLAAKLHLIPLSCYINGELFEMGGISAVATWPEYRRQGMVKHLLKHTLQEMKKNGQTLSFLHPFSISFYRKYGWELTFVNKLYSVPLTNLKKVWDVKGYVNRIDPDVPLLHSIYTQFATRFTGMLERDEKWWTQRVLKNKSHIAVAYNDNGEAQGYIIYQVKDNLLTVNDMAYTSVDGWKLLLQFIANHDSMAQKVNMIVPQNDNLSLLIDEPTFEQKIEPFFMARIVDVENFLKQYPFEINEDLARSLPLLLHIEDSFLPENSGVYELKYTNKGVSVTFLEDVDQCKAGIHCTIQLLTSLLLGYKRPMELYQAGLLQDELADIKRLEQLIPIQQTYFADFY</sequence>
<dbReference type="SUPFAM" id="SSF55729">
    <property type="entry name" value="Acyl-CoA N-acyltransferases (Nat)"/>
    <property type="match status" value="1"/>
</dbReference>
<evidence type="ECO:0000313" key="3">
    <source>
        <dbReference type="Proteomes" id="UP001335737"/>
    </source>
</evidence>
<accession>A0ABU6KN10</accession>
<keyword evidence="2" id="KW-0012">Acyltransferase</keyword>
<gene>
    <name evidence="2" type="ORF">QGM71_21280</name>
</gene>